<proteinExistence type="predicted"/>
<name>A0ACC2FM46_DALPE</name>
<accession>A0ACC2FM46</accession>
<comment type="caution">
    <text evidence="1">The sequence shown here is derived from an EMBL/GenBank/DDBJ whole genome shotgun (WGS) entry which is preliminary data.</text>
</comment>
<protein>
    <submittedName>
        <fullName evidence="1">Uncharacterized protein</fullName>
    </submittedName>
</protein>
<dbReference type="EMBL" id="CM055752">
    <property type="protein sequence ID" value="KAJ7992325.1"/>
    <property type="molecule type" value="Genomic_DNA"/>
</dbReference>
<reference evidence="1" key="1">
    <citation type="submission" date="2021-05" db="EMBL/GenBank/DDBJ databases">
        <authorList>
            <person name="Pan Q."/>
            <person name="Jouanno E."/>
            <person name="Zahm M."/>
            <person name="Klopp C."/>
            <person name="Cabau C."/>
            <person name="Louis A."/>
            <person name="Berthelot C."/>
            <person name="Parey E."/>
            <person name="Roest Crollius H."/>
            <person name="Montfort J."/>
            <person name="Robinson-Rechavi M."/>
            <person name="Bouchez O."/>
            <person name="Lampietro C."/>
            <person name="Lopez Roques C."/>
            <person name="Donnadieu C."/>
            <person name="Postlethwait J."/>
            <person name="Bobe J."/>
            <person name="Dillon D."/>
            <person name="Chandos A."/>
            <person name="von Hippel F."/>
            <person name="Guiguen Y."/>
        </authorList>
    </citation>
    <scope>NUCLEOTIDE SEQUENCE</scope>
    <source>
        <strain evidence="1">YG-Jan2019</strain>
    </source>
</reference>
<keyword evidence="2" id="KW-1185">Reference proteome</keyword>
<evidence type="ECO:0000313" key="2">
    <source>
        <dbReference type="Proteomes" id="UP001157502"/>
    </source>
</evidence>
<gene>
    <name evidence="1" type="ORF">DPEC_G00277360</name>
</gene>
<dbReference type="Proteomes" id="UP001157502">
    <property type="component" value="Chromosome 25"/>
</dbReference>
<sequence>VGVNECPGINHVSVRHSSKGILQKSALRPGSDVFVRTSARAERLKVGQFIPHGSAVWGQELLMQKRMPGSGLDSCKRLLRPAPSWVFLFWVIQFIVCWQTGSIVMHKNGPCRLKRTWEAGVHTILYGISKNRRWKVLLKGTFRDIGPLGKTLHTNAMTK</sequence>
<feature type="non-terminal residue" evidence="1">
    <location>
        <position position="1"/>
    </location>
</feature>
<organism evidence="1 2">
    <name type="scientific">Dallia pectoralis</name>
    <name type="common">Alaska blackfish</name>
    <dbReference type="NCBI Taxonomy" id="75939"/>
    <lineage>
        <taxon>Eukaryota</taxon>
        <taxon>Metazoa</taxon>
        <taxon>Chordata</taxon>
        <taxon>Craniata</taxon>
        <taxon>Vertebrata</taxon>
        <taxon>Euteleostomi</taxon>
        <taxon>Actinopterygii</taxon>
        <taxon>Neopterygii</taxon>
        <taxon>Teleostei</taxon>
        <taxon>Protacanthopterygii</taxon>
        <taxon>Esociformes</taxon>
        <taxon>Umbridae</taxon>
        <taxon>Dallia</taxon>
    </lineage>
</organism>
<evidence type="ECO:0000313" key="1">
    <source>
        <dbReference type="EMBL" id="KAJ7992325.1"/>
    </source>
</evidence>